<evidence type="ECO:0000259" key="11">
    <source>
        <dbReference type="Pfam" id="PF17831"/>
    </source>
</evidence>
<dbReference type="PIRSF" id="PIRSF000156">
    <property type="entry name" value="Pyruvate_dh_E1"/>
    <property type="match status" value="1"/>
</dbReference>
<feature type="domain" description="Pyruvate dehydrogenase E1 component middle" evidence="11">
    <location>
        <begin position="496"/>
        <end position="714"/>
    </location>
</feature>
<dbReference type="InterPro" id="IPR005474">
    <property type="entry name" value="Transketolase_N"/>
</dbReference>
<name>A0AAD1KP56_9ACTN</name>
<dbReference type="CDD" id="cd02017">
    <property type="entry name" value="TPP_E1_EcPDC_like"/>
    <property type="match status" value="1"/>
</dbReference>
<dbReference type="Pfam" id="PF00456">
    <property type="entry name" value="Transketolase_N"/>
    <property type="match status" value="1"/>
</dbReference>
<proteinExistence type="predicted"/>
<dbReference type="InterPro" id="IPR029061">
    <property type="entry name" value="THDP-binding"/>
</dbReference>
<feature type="domain" description="Transketolase N-terminal" evidence="10">
    <location>
        <begin position="150"/>
        <end position="308"/>
    </location>
</feature>
<dbReference type="EMBL" id="AP024747">
    <property type="protein sequence ID" value="BCY25317.1"/>
    <property type="molecule type" value="Genomic_DNA"/>
</dbReference>
<comment type="cofactor">
    <cofactor evidence="1 8">
        <name>thiamine diphosphate</name>
        <dbReference type="ChEBI" id="CHEBI:58937"/>
    </cofactor>
</comment>
<dbReference type="AlphaFoldDB" id="A0AAD1KP56"/>
<dbReference type="InterPro" id="IPR055152">
    <property type="entry name" value="Transketolase-like_C_2"/>
</dbReference>
<evidence type="ECO:0000256" key="4">
    <source>
        <dbReference type="ARBA" id="ARBA00023002"/>
    </source>
</evidence>
<feature type="binding site" evidence="9">
    <location>
        <position position="277"/>
    </location>
    <ligand>
        <name>Mg(2+)</name>
        <dbReference type="ChEBI" id="CHEBI:18420"/>
    </ligand>
</feature>
<evidence type="ECO:0000313" key="14">
    <source>
        <dbReference type="Proteomes" id="UP000825072"/>
    </source>
</evidence>
<keyword evidence="5 8" id="KW-0786">Thiamine pyrophosphate</keyword>
<dbReference type="Gene3D" id="3.40.50.920">
    <property type="match status" value="1"/>
</dbReference>
<keyword evidence="4 8" id="KW-0560">Oxidoreductase</keyword>
<dbReference type="PANTHER" id="PTHR43825:SF3">
    <property type="entry name" value="PYRUVATE DEHYDROGENASE E1 COMPONENT"/>
    <property type="match status" value="1"/>
</dbReference>
<comment type="cofactor">
    <cofactor evidence="9">
        <name>Mg(2+)</name>
        <dbReference type="ChEBI" id="CHEBI:18420"/>
    </cofactor>
</comment>
<evidence type="ECO:0000256" key="2">
    <source>
        <dbReference type="ARBA" id="ARBA00012281"/>
    </source>
</evidence>
<evidence type="ECO:0000256" key="3">
    <source>
        <dbReference type="ARBA" id="ARBA00017172"/>
    </source>
</evidence>
<evidence type="ECO:0000256" key="5">
    <source>
        <dbReference type="ARBA" id="ARBA00023052"/>
    </source>
</evidence>
<dbReference type="InterPro" id="IPR009014">
    <property type="entry name" value="Transketo_C/PFOR_II"/>
</dbReference>
<dbReference type="PANTHER" id="PTHR43825">
    <property type="entry name" value="PYRUVATE DEHYDROGENASE E1 COMPONENT"/>
    <property type="match status" value="1"/>
</dbReference>
<dbReference type="InterPro" id="IPR004660">
    <property type="entry name" value="PDH_E1"/>
</dbReference>
<dbReference type="NCBIfam" id="TIGR00759">
    <property type="entry name" value="aceE"/>
    <property type="match status" value="1"/>
</dbReference>
<dbReference type="InterPro" id="IPR051157">
    <property type="entry name" value="PDH/Transketolase"/>
</dbReference>
<reference evidence="13" key="1">
    <citation type="submission" date="2021-06" db="EMBL/GenBank/DDBJ databases">
        <title>Genome sequence of Cutibacterium modestum strain KB17-24694.</title>
        <authorList>
            <person name="Dekio I."/>
            <person name="Asahina A."/>
            <person name="Nishida M."/>
        </authorList>
    </citation>
    <scope>NUCLEOTIDE SEQUENCE</scope>
    <source>
        <strain evidence="13">KB17-24694</strain>
    </source>
</reference>
<evidence type="ECO:0000259" key="10">
    <source>
        <dbReference type="Pfam" id="PF00456"/>
    </source>
</evidence>
<evidence type="ECO:0000313" key="13">
    <source>
        <dbReference type="EMBL" id="BCY25317.1"/>
    </source>
</evidence>
<dbReference type="Gene3D" id="3.40.50.970">
    <property type="match status" value="2"/>
</dbReference>
<dbReference type="Pfam" id="PF17831">
    <property type="entry name" value="PDH_E1_M"/>
    <property type="match status" value="1"/>
</dbReference>
<evidence type="ECO:0000256" key="8">
    <source>
        <dbReference type="PIRNR" id="PIRNR000156"/>
    </source>
</evidence>
<comment type="function">
    <text evidence="8">Component of the pyruvate dehydrogenase (PDH) complex, that catalyzes the overall conversion of pyruvate to acetyl-CoA and CO(2).</text>
</comment>
<dbReference type="Pfam" id="PF22613">
    <property type="entry name" value="Transketolase_C_1"/>
    <property type="match status" value="1"/>
</dbReference>
<accession>A0AAD1KP56</accession>
<evidence type="ECO:0000256" key="7">
    <source>
        <dbReference type="ARBA" id="ARBA00051231"/>
    </source>
</evidence>
<keyword evidence="6 8" id="KW-0670">Pyruvate</keyword>
<evidence type="ECO:0000259" key="12">
    <source>
        <dbReference type="Pfam" id="PF22613"/>
    </source>
</evidence>
<dbReference type="GO" id="GO:0004739">
    <property type="term" value="F:pyruvate dehydrogenase (acetyl-transferring) activity"/>
    <property type="evidence" value="ECO:0007669"/>
    <property type="project" value="UniProtKB-EC"/>
</dbReference>
<evidence type="ECO:0000256" key="6">
    <source>
        <dbReference type="ARBA" id="ARBA00023317"/>
    </source>
</evidence>
<organism evidence="13 14">
    <name type="scientific">Cutibacterium modestum</name>
    <dbReference type="NCBI Taxonomy" id="2559073"/>
    <lineage>
        <taxon>Bacteria</taxon>
        <taxon>Bacillati</taxon>
        <taxon>Actinomycetota</taxon>
        <taxon>Actinomycetes</taxon>
        <taxon>Propionibacteriales</taxon>
        <taxon>Propionibacteriaceae</taxon>
        <taxon>Cutibacterium</taxon>
    </lineage>
</organism>
<dbReference type="SUPFAM" id="SSF52518">
    <property type="entry name" value="Thiamin diphosphate-binding fold (THDP-binding)"/>
    <property type="match status" value="2"/>
</dbReference>
<dbReference type="FunFam" id="3.40.50.970:FF:000011">
    <property type="entry name" value="Pyruvate dehydrogenase E1 component"/>
    <property type="match status" value="1"/>
</dbReference>
<dbReference type="SUPFAM" id="SSF52922">
    <property type="entry name" value="TK C-terminal domain-like"/>
    <property type="match status" value="1"/>
</dbReference>
<feature type="binding site" evidence="9">
    <location>
        <position position="275"/>
    </location>
    <ligand>
        <name>Mg(2+)</name>
        <dbReference type="ChEBI" id="CHEBI:18420"/>
    </ligand>
</feature>
<dbReference type="GO" id="GO:0000287">
    <property type="term" value="F:magnesium ion binding"/>
    <property type="evidence" value="ECO:0007669"/>
    <property type="project" value="UniProtKB-ARBA"/>
</dbReference>
<protein>
    <recommendedName>
        <fullName evidence="3 8">Pyruvate dehydrogenase E1 component</fullName>
        <ecNumber evidence="2 8">1.2.4.1</ecNumber>
    </recommendedName>
</protein>
<sequence>MIPREERGPVLNGLPTTLPDVDPEETQEWIESLDKMVEIDGPNRARIVLLKMLERARSHGRLGLSALTSTDYINTIAAEDEEEYPGDAEIERNIRRLLRWNSAVTVHRAQRPGIGVGGHISTYASAVTLYEVGQNHFWRGQDAPGGGDQVFFQGHAAPGMYARAFLEGRLSEDDLDGFRQEKSKAGHGLPSYPHPRMLPHFWQFPTVSMGLGPMDAIYQASMNKYLTNRGIKDCSDQHVWAFLGDGEMDEPESRGFLQVAANEELDNLTFVINCNLQRLDGPVRGNGKIVQELEAVFRGAGWNVIKVIWGSGWDPLLQADRDGALVDIMNSTRDGDYQTFKANDGAYVREYFFGRDPRTAKMVENWTDEQIWALRRGGHDYRKIYNAYKAAMEFKGAPTVVLACTIKGYDLGTHFAGRNATHQMKKLALDDLKQFRDRLEIPISDKVLEADPYRAPYFHPGADDERVQYLVERRHALGGFVPERRTKYTPLPIPGQKAFDGVKRGSGKQEVATTMAFVRLLKDLMRDKNFAPHVVPIIPDEARTFGMDSFFPTIKIYNPHGQNYTPVDHELMLSYREAKNGQIIHTGINEAGSAATFIAAGSAYSTQGVPMVPIYLFYSMFGFQRTGDSFWAAGDQMTRGFIIGATAGRTTLTGEGTQHMDGHSPVLAASNPAVISYDPAYSYEISHIVQAGLEHMYGENAEDVMYYLTVYNEPIIQPAEPEGVDVEGIVKGMYLLSKGSFEGVGEDARCVQLMASGVAVPWALEAQQLLKDDFGVVADVWSVTSWNNLRRDAMEAEEQAFLHPEQGKRTPYIVERLAETSGPVVAATDYMRQVSDQIAQWVPGDYASLGADGFGFSDTRAAARRFFHIDGPSMAVRALQMLVERGEVPQDWPTKAAEKYDLLNVNAGASGNAGGDA</sequence>
<dbReference type="InterPro" id="IPR035807">
    <property type="entry name" value="PDC_E1_N"/>
</dbReference>
<keyword evidence="9" id="KW-0479">Metal-binding</keyword>
<dbReference type="Proteomes" id="UP000825072">
    <property type="component" value="Chromosome 1"/>
</dbReference>
<feature type="binding site" evidence="9">
    <location>
        <position position="245"/>
    </location>
    <ligand>
        <name>Mg(2+)</name>
        <dbReference type="ChEBI" id="CHEBI:18420"/>
    </ligand>
</feature>
<feature type="domain" description="Transketolase-like C-terminal" evidence="12">
    <location>
        <begin position="732"/>
        <end position="870"/>
    </location>
</feature>
<evidence type="ECO:0000256" key="9">
    <source>
        <dbReference type="PIRSR" id="PIRSR000156-1"/>
    </source>
</evidence>
<keyword evidence="9" id="KW-0460">Magnesium</keyword>
<gene>
    <name evidence="13" type="primary">aceE</name>
    <name evidence="13" type="ORF">KB1_13070</name>
</gene>
<dbReference type="InterPro" id="IPR041621">
    <property type="entry name" value="PDH_E1_M"/>
</dbReference>
<evidence type="ECO:0000256" key="1">
    <source>
        <dbReference type="ARBA" id="ARBA00001964"/>
    </source>
</evidence>
<comment type="catalytic activity">
    <reaction evidence="7 8">
        <text>N(6)-[(R)-lipoyl]-L-lysyl-[protein] + pyruvate + H(+) = N(6)-[(R)-S(8)-acetyldihydrolipoyl]-L-lysyl-[protein] + CO2</text>
        <dbReference type="Rhea" id="RHEA:19189"/>
        <dbReference type="Rhea" id="RHEA-COMP:10474"/>
        <dbReference type="Rhea" id="RHEA-COMP:10478"/>
        <dbReference type="ChEBI" id="CHEBI:15361"/>
        <dbReference type="ChEBI" id="CHEBI:15378"/>
        <dbReference type="ChEBI" id="CHEBI:16526"/>
        <dbReference type="ChEBI" id="CHEBI:83099"/>
        <dbReference type="ChEBI" id="CHEBI:83111"/>
        <dbReference type="EC" id="1.2.4.1"/>
    </reaction>
</comment>
<dbReference type="EC" id="1.2.4.1" evidence="2 8"/>